<evidence type="ECO:0000256" key="1">
    <source>
        <dbReference type="SAM" id="MobiDB-lite"/>
    </source>
</evidence>
<reference evidence="2 3" key="1">
    <citation type="submission" date="2020-08" db="EMBL/GenBank/DDBJ databases">
        <title>Genomic Encyclopedia of Type Strains, Phase III (KMG-III): the genomes of soil and plant-associated and newly described type strains.</title>
        <authorList>
            <person name="Whitman W."/>
        </authorList>
    </citation>
    <scope>NUCLEOTIDE SEQUENCE [LARGE SCALE GENOMIC DNA]</scope>
    <source>
        <strain evidence="2 3">CECT 8840</strain>
    </source>
</reference>
<dbReference type="Proteomes" id="UP000552644">
    <property type="component" value="Unassembled WGS sequence"/>
</dbReference>
<dbReference type="EMBL" id="JACHJP010000009">
    <property type="protein sequence ID" value="MBB4919227.1"/>
    <property type="molecule type" value="Genomic_DNA"/>
</dbReference>
<dbReference type="AlphaFoldDB" id="A0A7W7VQN4"/>
<sequence length="48" mass="4785">MAPVASAALAEPYGLDFAPVHDGPDTPIGDTPRRTGAVSGARGAHRAS</sequence>
<evidence type="ECO:0000313" key="3">
    <source>
        <dbReference type="Proteomes" id="UP000552644"/>
    </source>
</evidence>
<comment type="caution">
    <text evidence="2">The sequence shown here is derived from an EMBL/GenBank/DDBJ whole genome shotgun (WGS) entry which is preliminary data.</text>
</comment>
<dbReference type="RefSeq" id="WP_184721260.1">
    <property type="nucleotide sequence ID" value="NZ_JACHJP010000009.1"/>
</dbReference>
<accession>A0A7W7VQN4</accession>
<gene>
    <name evidence="2" type="ORF">FHS44_006369</name>
</gene>
<protein>
    <submittedName>
        <fullName evidence="2">Uncharacterized protein</fullName>
    </submittedName>
</protein>
<feature type="region of interest" description="Disordered" evidence="1">
    <location>
        <begin position="12"/>
        <end position="48"/>
    </location>
</feature>
<name>A0A7W7VQN4_9ACTN</name>
<organism evidence="2 3">
    <name type="scientific">Streptosporangium saharense</name>
    <dbReference type="NCBI Taxonomy" id="1706840"/>
    <lineage>
        <taxon>Bacteria</taxon>
        <taxon>Bacillati</taxon>
        <taxon>Actinomycetota</taxon>
        <taxon>Actinomycetes</taxon>
        <taxon>Streptosporangiales</taxon>
        <taxon>Streptosporangiaceae</taxon>
        <taxon>Streptosporangium</taxon>
    </lineage>
</organism>
<evidence type="ECO:0000313" key="2">
    <source>
        <dbReference type="EMBL" id="MBB4919227.1"/>
    </source>
</evidence>
<proteinExistence type="predicted"/>
<keyword evidence="3" id="KW-1185">Reference proteome</keyword>